<feature type="compositionally biased region" description="Basic and acidic residues" evidence="1">
    <location>
        <begin position="510"/>
        <end position="521"/>
    </location>
</feature>
<feature type="compositionally biased region" description="Polar residues" evidence="1">
    <location>
        <begin position="311"/>
        <end position="330"/>
    </location>
</feature>
<reference evidence="2" key="1">
    <citation type="journal article" date="2020" name="Stud. Mycol.">
        <title>101 Dothideomycetes genomes: a test case for predicting lifestyles and emergence of pathogens.</title>
        <authorList>
            <person name="Haridas S."/>
            <person name="Albert R."/>
            <person name="Binder M."/>
            <person name="Bloem J."/>
            <person name="Labutti K."/>
            <person name="Salamov A."/>
            <person name="Andreopoulos B."/>
            <person name="Baker S."/>
            <person name="Barry K."/>
            <person name="Bills G."/>
            <person name="Bluhm B."/>
            <person name="Cannon C."/>
            <person name="Castanera R."/>
            <person name="Culley D."/>
            <person name="Daum C."/>
            <person name="Ezra D."/>
            <person name="Gonzalez J."/>
            <person name="Henrissat B."/>
            <person name="Kuo A."/>
            <person name="Liang C."/>
            <person name="Lipzen A."/>
            <person name="Lutzoni F."/>
            <person name="Magnuson J."/>
            <person name="Mondo S."/>
            <person name="Nolan M."/>
            <person name="Ohm R."/>
            <person name="Pangilinan J."/>
            <person name="Park H.-J."/>
            <person name="Ramirez L."/>
            <person name="Alfaro M."/>
            <person name="Sun H."/>
            <person name="Tritt A."/>
            <person name="Yoshinaga Y."/>
            <person name="Zwiers L.-H."/>
            <person name="Turgeon B."/>
            <person name="Goodwin S."/>
            <person name="Spatafora J."/>
            <person name="Crous P."/>
            <person name="Grigoriev I."/>
        </authorList>
    </citation>
    <scope>NUCLEOTIDE SEQUENCE</scope>
    <source>
        <strain evidence="2">CBS 675.92</strain>
    </source>
</reference>
<evidence type="ECO:0000256" key="1">
    <source>
        <dbReference type="SAM" id="MobiDB-lite"/>
    </source>
</evidence>
<accession>A0A6A5U0X5</accession>
<evidence type="ECO:0000313" key="2">
    <source>
        <dbReference type="EMBL" id="KAF1957960.1"/>
    </source>
</evidence>
<feature type="compositionally biased region" description="Polar residues" evidence="1">
    <location>
        <begin position="149"/>
        <end position="159"/>
    </location>
</feature>
<feature type="region of interest" description="Disordered" evidence="1">
    <location>
        <begin position="43"/>
        <end position="174"/>
    </location>
</feature>
<keyword evidence="3" id="KW-1185">Reference proteome</keyword>
<dbReference type="EMBL" id="ML976988">
    <property type="protein sequence ID" value="KAF1957960.1"/>
    <property type="molecule type" value="Genomic_DNA"/>
</dbReference>
<feature type="compositionally biased region" description="Basic and acidic residues" evidence="1">
    <location>
        <begin position="372"/>
        <end position="382"/>
    </location>
</feature>
<feature type="region of interest" description="Disordered" evidence="1">
    <location>
        <begin position="191"/>
        <end position="521"/>
    </location>
</feature>
<feature type="compositionally biased region" description="Basic and acidic residues" evidence="1">
    <location>
        <begin position="1"/>
        <end position="14"/>
    </location>
</feature>
<feature type="region of interest" description="Disordered" evidence="1">
    <location>
        <begin position="1"/>
        <end position="30"/>
    </location>
</feature>
<dbReference type="AlphaFoldDB" id="A0A6A5U0X5"/>
<dbReference type="Proteomes" id="UP000800035">
    <property type="component" value="Unassembled WGS sequence"/>
</dbReference>
<feature type="compositionally biased region" description="Low complexity" evidence="1">
    <location>
        <begin position="351"/>
        <end position="368"/>
    </location>
</feature>
<feature type="compositionally biased region" description="Basic and acidic residues" evidence="1">
    <location>
        <begin position="413"/>
        <end position="430"/>
    </location>
</feature>
<feature type="compositionally biased region" description="Polar residues" evidence="1">
    <location>
        <begin position="65"/>
        <end position="82"/>
    </location>
</feature>
<proteinExistence type="predicted"/>
<protein>
    <submittedName>
        <fullName evidence="2">Uncharacterized protein</fullName>
    </submittedName>
</protein>
<evidence type="ECO:0000313" key="3">
    <source>
        <dbReference type="Proteomes" id="UP000800035"/>
    </source>
</evidence>
<feature type="compositionally biased region" description="Pro residues" evidence="1">
    <location>
        <begin position="120"/>
        <end position="132"/>
    </location>
</feature>
<name>A0A6A5U0X5_9PLEO</name>
<sequence>MPSHLSERPNDGTRRSSVSHNAENPQHWYYVWDETEKRYDVLYESKQKAPPTDHQLDSRMAPNPVQHSSSSPSLQPNTNAHQGPSYEGNARPPHHPNPLRREEFWRRSGKGGRTDGAAHPGPPSPMRSPPSPWIKDSRTLPPLRPSPSKASFSQTQDSTMVDVGVQPTSSPALQQPVPTLLAGILGHDSPYRNVGDSNSQKPRALFGPEHDHRRFQQGPNAVTVGAGKDGTSRSVPAHREQQLMVGRDGTHNEELHWRKATEDSQKEAANNVVDDLTRRSSVERASAGVKSSSFSRPPPAMHAPFQDERTPQTPLEATPRSLFTSDSLWSNARHPDGSKTFPLVSPVSIHPRSQPTSPSTSSTLRTYPNPIDPHRPAREQPLRRPSQNIESTADARKQDVVANISYPLLLPRVAKEARQRVKDKSEHSQDVEIVPSRKSSEQLTVEASAKRKMVEDGTQVEEAGREQSANASLPNSKRKKFEAEEGSARNSERTKVDGKQALVDTGGKVLLREHSEPTSLS</sequence>
<feature type="compositionally biased region" description="Basic and acidic residues" evidence="1">
    <location>
        <begin position="248"/>
        <end position="266"/>
    </location>
</feature>
<feature type="compositionally biased region" description="Basic and acidic residues" evidence="1">
    <location>
        <begin position="481"/>
        <end position="498"/>
    </location>
</feature>
<gene>
    <name evidence="2" type="ORF">CC80DRAFT_37553</name>
</gene>
<organism evidence="2 3">
    <name type="scientific">Byssothecium circinans</name>
    <dbReference type="NCBI Taxonomy" id="147558"/>
    <lineage>
        <taxon>Eukaryota</taxon>
        <taxon>Fungi</taxon>
        <taxon>Dikarya</taxon>
        <taxon>Ascomycota</taxon>
        <taxon>Pezizomycotina</taxon>
        <taxon>Dothideomycetes</taxon>
        <taxon>Pleosporomycetidae</taxon>
        <taxon>Pleosporales</taxon>
        <taxon>Massarineae</taxon>
        <taxon>Massarinaceae</taxon>
        <taxon>Byssothecium</taxon>
    </lineage>
</organism>
<feature type="compositionally biased region" description="Polar residues" evidence="1">
    <location>
        <begin position="15"/>
        <end position="24"/>
    </location>
</feature>